<dbReference type="PANTHER" id="PTHR12835:SF5">
    <property type="entry name" value="BIOTIN--PROTEIN LIGASE"/>
    <property type="match status" value="1"/>
</dbReference>
<dbReference type="SUPFAM" id="SSF55681">
    <property type="entry name" value="Class II aaRS and biotin synthetases"/>
    <property type="match status" value="1"/>
</dbReference>
<name>A0A1H2YXY7_9FLAO</name>
<evidence type="ECO:0000313" key="3">
    <source>
        <dbReference type="EMBL" id="SDX09628.1"/>
    </source>
</evidence>
<dbReference type="PROSITE" id="PS51733">
    <property type="entry name" value="BPL_LPL_CATALYTIC"/>
    <property type="match status" value="1"/>
</dbReference>
<dbReference type="EMBL" id="FNND01000008">
    <property type="protein sequence ID" value="SDX09628.1"/>
    <property type="molecule type" value="Genomic_DNA"/>
</dbReference>
<feature type="domain" description="BPL/LPL catalytic" evidence="2">
    <location>
        <begin position="1"/>
        <end position="177"/>
    </location>
</feature>
<sequence length="243" mass="27693">MEIIKLNATNSTNTYLKNLIKEKPIADLSCVWALSQTQGRGQQGASWVAEPGKNLTFSVFKKFDQLPSEYHFLLNMEVSLAIFRALKKLYIPDLAVKWANDILSAKKKICGILIENTLHKEYITASVIGIGLNVNQLFFNDLPNVSSLQKIMGHPFDLEEVLLLILHELEAALLSLSPTRFEEVLDEYHMHLFRKDKPSTFEYPDGQRFMGYIRGVSHNGQLQVEQEDALMSSFSLKEVKLLY</sequence>
<dbReference type="AlphaFoldDB" id="A0A1H2YXY7"/>
<organism evidence="3 4">
    <name type="scientific">Capnocytophaga granulosa</name>
    <dbReference type="NCBI Taxonomy" id="45242"/>
    <lineage>
        <taxon>Bacteria</taxon>
        <taxon>Pseudomonadati</taxon>
        <taxon>Bacteroidota</taxon>
        <taxon>Flavobacteriia</taxon>
        <taxon>Flavobacteriales</taxon>
        <taxon>Flavobacteriaceae</taxon>
        <taxon>Capnocytophaga</taxon>
    </lineage>
</organism>
<comment type="caution">
    <text evidence="3">The sequence shown here is derived from an EMBL/GenBank/DDBJ whole genome shotgun (WGS) entry which is preliminary data.</text>
</comment>
<evidence type="ECO:0000313" key="4">
    <source>
        <dbReference type="Proteomes" id="UP000182771"/>
    </source>
</evidence>
<reference evidence="3 4" key="1">
    <citation type="submission" date="2016-10" db="EMBL/GenBank/DDBJ databases">
        <authorList>
            <person name="Varghese N."/>
            <person name="Submissions S."/>
        </authorList>
    </citation>
    <scope>NUCLEOTIDE SEQUENCE [LARGE SCALE GENOMIC DNA]</scope>
    <source>
        <strain evidence="3 4">DSM 11449</strain>
    </source>
</reference>
<dbReference type="InterPro" id="IPR004143">
    <property type="entry name" value="BPL_LPL_catalytic"/>
</dbReference>
<dbReference type="GeneID" id="85016024"/>
<keyword evidence="4" id="KW-1185">Reference proteome</keyword>
<proteinExistence type="predicted"/>
<dbReference type="Pfam" id="PF03099">
    <property type="entry name" value="BPL_LplA_LipB"/>
    <property type="match status" value="1"/>
</dbReference>
<evidence type="ECO:0000259" key="2">
    <source>
        <dbReference type="PROSITE" id="PS51733"/>
    </source>
</evidence>
<dbReference type="InterPro" id="IPR004408">
    <property type="entry name" value="Biotin_CoA_COase_ligase"/>
</dbReference>
<dbReference type="Gene3D" id="3.30.930.10">
    <property type="entry name" value="Bira Bifunctional Protein, Domain 2"/>
    <property type="match status" value="1"/>
</dbReference>
<dbReference type="Proteomes" id="UP000182771">
    <property type="component" value="Unassembled WGS sequence"/>
</dbReference>
<dbReference type="CDD" id="cd16442">
    <property type="entry name" value="BPL"/>
    <property type="match status" value="1"/>
</dbReference>
<keyword evidence="1 3" id="KW-0436">Ligase</keyword>
<protein>
    <submittedName>
        <fullName evidence="3">BirA family transcriptional regulator, biotin operon repressor / biotin-[acetyl-CoA-carboxylase] ligase</fullName>
    </submittedName>
</protein>
<evidence type="ECO:0000256" key="1">
    <source>
        <dbReference type="ARBA" id="ARBA00022598"/>
    </source>
</evidence>
<dbReference type="OrthoDB" id="9807064at2"/>
<dbReference type="RefSeq" id="WP_016421130.1">
    <property type="nucleotide sequence ID" value="NZ_FNND01000008.1"/>
</dbReference>
<dbReference type="PANTHER" id="PTHR12835">
    <property type="entry name" value="BIOTIN PROTEIN LIGASE"/>
    <property type="match status" value="1"/>
</dbReference>
<accession>A0A1H2YXY7</accession>
<dbReference type="InterPro" id="IPR045864">
    <property type="entry name" value="aa-tRNA-synth_II/BPL/LPL"/>
</dbReference>
<dbReference type="NCBIfam" id="TIGR00121">
    <property type="entry name" value="birA_ligase"/>
    <property type="match status" value="1"/>
</dbReference>
<gene>
    <name evidence="3" type="ORF">SAMN05444420_10850</name>
</gene>
<dbReference type="GO" id="GO:0004077">
    <property type="term" value="F:biotin--[biotin carboxyl-carrier protein] ligase activity"/>
    <property type="evidence" value="ECO:0007669"/>
    <property type="project" value="InterPro"/>
</dbReference>
<dbReference type="GO" id="GO:0005737">
    <property type="term" value="C:cytoplasm"/>
    <property type="evidence" value="ECO:0007669"/>
    <property type="project" value="TreeGrafter"/>
</dbReference>